<dbReference type="Proteomes" id="UP000220840">
    <property type="component" value="Unassembled WGS sequence"/>
</dbReference>
<evidence type="ECO:0000313" key="2">
    <source>
        <dbReference type="EMBL" id="VCT85942.1"/>
    </source>
</evidence>
<dbReference type="OrthoDB" id="175771at2"/>
<dbReference type="RefSeq" id="WP_058296679.1">
    <property type="nucleotide sequence ID" value="NZ_CAMRXB010000043.1"/>
</dbReference>
<evidence type="ECO:0008006" key="5">
    <source>
        <dbReference type="Google" id="ProtNLM"/>
    </source>
</evidence>
<protein>
    <recommendedName>
        <fullName evidence="5">AlgX/AlgJ SGNH hydrolase-like domain-containing protein</fullName>
    </recommendedName>
</protein>
<dbReference type="Pfam" id="PF14286">
    <property type="entry name" value="DHHW"/>
    <property type="match status" value="2"/>
</dbReference>
<accession>A0A2A7MLF3</accession>
<keyword evidence="3" id="KW-1185">Reference proteome</keyword>
<evidence type="ECO:0000313" key="3">
    <source>
        <dbReference type="Proteomes" id="UP000220840"/>
    </source>
</evidence>
<dbReference type="Proteomes" id="UP000431451">
    <property type="component" value="Unassembled WGS sequence"/>
</dbReference>
<gene>
    <name evidence="2" type="ORF">CNEONATNEC25_03545</name>
    <name evidence="1" type="ORF">CQ394_12830</name>
</gene>
<evidence type="ECO:0000313" key="1">
    <source>
        <dbReference type="EMBL" id="PEG32535.1"/>
    </source>
</evidence>
<sequence length="398" mass="46613">MEYTNERRTVRKKRKKVIKRKRKKSKYCITLSLTFLFLISQISIMNIIHKNKQISVLENRTLQQMPKFSMSSFFEGDFSSKFENYISDQFPGRDFWIKLKAKTEIMVGENKINNVYLGEDNYLIEDFKKNDNSILTEKINNINNFANKNNGLNVSFMLVPTASEILKDKLPKYAPVDSQIEYINNVKKNLTANINFIDVVDDFKEHKNEDLYYKTDHHWTTKGAYIAYVHMCKQLGIKYLTEDKFDVEDVTNDFYGSLYYKMGTGIGKPDTIKIYAPKYENNIVVNYVNEEKKVASLYNNSKLDGKEKYEVFTDGNHPLINIRTDGDYKKKLLVIKDSYANSFIPFLTTHYGEIDVVDLRYYVDNLDYLIENDGITDVLFLFNVNTFDEDNSILNISE</sequence>
<dbReference type="AlphaFoldDB" id="A0A2A7MLF3"/>
<evidence type="ECO:0000313" key="4">
    <source>
        <dbReference type="Proteomes" id="UP000431451"/>
    </source>
</evidence>
<reference evidence="1 3" key="1">
    <citation type="submission" date="2017-10" db="EMBL/GenBank/DDBJ databases">
        <title>Effective Description of Clostridium neonatale sp. nov. linked to necrotizing enterocolitis in neonates and a clarification of species assignable to the genus Clostridium (Prazmowski 1880) emend. Lawson and Rainey 2016.</title>
        <authorList>
            <person name="Bernard K."/>
            <person name="Burdz T."/>
            <person name="Wiebe D."/>
            <person name="Balcewich B."/>
            <person name="Alfa M."/>
            <person name="Bernier A.-M."/>
        </authorList>
    </citation>
    <scope>NUCLEOTIDE SEQUENCE [LARGE SCALE GENOMIC DNA]</scope>
    <source>
        <strain evidence="1 3">LCDC99A005</strain>
    </source>
</reference>
<proteinExistence type="predicted"/>
<dbReference type="GeneID" id="68879050"/>
<organism evidence="1 3">
    <name type="scientific">Clostridium neonatale</name>
    <dbReference type="NCBI Taxonomy" id="137838"/>
    <lineage>
        <taxon>Bacteria</taxon>
        <taxon>Bacillati</taxon>
        <taxon>Bacillota</taxon>
        <taxon>Clostridia</taxon>
        <taxon>Eubacteriales</taxon>
        <taxon>Clostridiaceae</taxon>
        <taxon>Clostridium</taxon>
    </lineage>
</organism>
<dbReference type="STRING" id="137838.GCA_001458595_04056"/>
<name>A0A2A7MLF3_9CLOT</name>
<dbReference type="EMBL" id="UWJD01000003">
    <property type="protein sequence ID" value="VCT85942.1"/>
    <property type="molecule type" value="Genomic_DNA"/>
</dbReference>
<reference evidence="2 4" key="2">
    <citation type="submission" date="2018-06" db="EMBL/GenBank/DDBJ databases">
        <authorList>
            <consortium name="IHU Genomes"/>
        </authorList>
    </citation>
    <scope>NUCLEOTIDE SEQUENCE [LARGE SCALE GENOMIC DNA]</scope>
    <source>
        <strain evidence="2 4">NEC25</strain>
    </source>
</reference>
<dbReference type="InterPro" id="IPR025945">
    <property type="entry name" value="DHHW"/>
</dbReference>
<dbReference type="EMBL" id="PDCJ01000001">
    <property type="protein sequence ID" value="PEG32535.1"/>
    <property type="molecule type" value="Genomic_DNA"/>
</dbReference>